<feature type="compositionally biased region" description="Low complexity" evidence="1">
    <location>
        <begin position="9"/>
        <end position="20"/>
    </location>
</feature>
<organism evidence="2 4">
    <name type="scientific">Iris pallida</name>
    <name type="common">Sweet iris</name>
    <dbReference type="NCBI Taxonomy" id="29817"/>
    <lineage>
        <taxon>Eukaryota</taxon>
        <taxon>Viridiplantae</taxon>
        <taxon>Streptophyta</taxon>
        <taxon>Embryophyta</taxon>
        <taxon>Tracheophyta</taxon>
        <taxon>Spermatophyta</taxon>
        <taxon>Magnoliopsida</taxon>
        <taxon>Liliopsida</taxon>
        <taxon>Asparagales</taxon>
        <taxon>Iridaceae</taxon>
        <taxon>Iridoideae</taxon>
        <taxon>Irideae</taxon>
        <taxon>Iris</taxon>
    </lineage>
</organism>
<reference evidence="2" key="1">
    <citation type="journal article" date="2023" name="GigaByte">
        <title>Genome assembly of the bearded iris, Iris pallida Lam.</title>
        <authorList>
            <person name="Bruccoleri R.E."/>
            <person name="Oakeley E.J."/>
            <person name="Faust A.M.E."/>
            <person name="Altorfer M."/>
            <person name="Dessus-Babus S."/>
            <person name="Burckhardt D."/>
            <person name="Oertli M."/>
            <person name="Naumann U."/>
            <person name="Petersen F."/>
            <person name="Wong J."/>
        </authorList>
    </citation>
    <scope>NUCLEOTIDE SEQUENCE</scope>
    <source>
        <strain evidence="2">GSM-AAB239-AS_SAM_17_03QT</strain>
    </source>
</reference>
<dbReference type="Proteomes" id="UP001140949">
    <property type="component" value="Unassembled WGS sequence"/>
</dbReference>
<keyword evidence="4" id="KW-1185">Reference proteome</keyword>
<dbReference type="AlphaFoldDB" id="A0AAX6DKJ9"/>
<sequence length="55" mass="6176">MLGLRRHCSSTPGSYPSSTTANDLLDSEVRLFKCYISMEIPAFGSHDLFRLNLKV</sequence>
<evidence type="ECO:0000313" key="3">
    <source>
        <dbReference type="EMBL" id="KAJ6833171.1"/>
    </source>
</evidence>
<reference evidence="2" key="2">
    <citation type="submission" date="2023-04" db="EMBL/GenBank/DDBJ databases">
        <authorList>
            <person name="Bruccoleri R.E."/>
            <person name="Oakeley E.J."/>
            <person name="Faust A.-M."/>
            <person name="Dessus-Babus S."/>
            <person name="Altorfer M."/>
            <person name="Burckhardt D."/>
            <person name="Oertli M."/>
            <person name="Naumann U."/>
            <person name="Petersen F."/>
            <person name="Wong J."/>
        </authorList>
    </citation>
    <scope>NUCLEOTIDE SEQUENCE</scope>
    <source>
        <strain evidence="2">GSM-AAB239-AS_SAM_17_03QT</strain>
        <tissue evidence="2">Leaf</tissue>
    </source>
</reference>
<name>A0AAX6DKJ9_IRIPA</name>
<evidence type="ECO:0000256" key="1">
    <source>
        <dbReference type="SAM" id="MobiDB-lite"/>
    </source>
</evidence>
<evidence type="ECO:0000313" key="4">
    <source>
        <dbReference type="Proteomes" id="UP001140949"/>
    </source>
</evidence>
<protein>
    <submittedName>
        <fullName evidence="2">Uncharacterized protein</fullName>
    </submittedName>
</protein>
<proteinExistence type="predicted"/>
<dbReference type="EMBL" id="JANAVB010015398">
    <property type="protein sequence ID" value="KAJ6833171.1"/>
    <property type="molecule type" value="Genomic_DNA"/>
</dbReference>
<gene>
    <name evidence="2" type="ORF">M6B38_239805</name>
    <name evidence="3" type="ORF">M6B38_341100</name>
</gene>
<comment type="caution">
    <text evidence="2">The sequence shown here is derived from an EMBL/GenBank/DDBJ whole genome shotgun (WGS) entry which is preliminary data.</text>
</comment>
<evidence type="ECO:0000313" key="2">
    <source>
        <dbReference type="EMBL" id="KAJ6792342.1"/>
    </source>
</evidence>
<feature type="region of interest" description="Disordered" evidence="1">
    <location>
        <begin position="1"/>
        <end position="21"/>
    </location>
</feature>
<dbReference type="EMBL" id="JANAVB010043658">
    <property type="protein sequence ID" value="KAJ6792342.1"/>
    <property type="molecule type" value="Genomic_DNA"/>
</dbReference>
<accession>A0AAX6DKJ9</accession>